<dbReference type="SUPFAM" id="SSF46689">
    <property type="entry name" value="Homeodomain-like"/>
    <property type="match status" value="2"/>
</dbReference>
<dbReference type="Pfam" id="PF12833">
    <property type="entry name" value="HTH_18"/>
    <property type="match status" value="1"/>
</dbReference>
<dbReference type="AlphaFoldDB" id="A0A6G8F1T6"/>
<keyword evidence="2" id="KW-0238">DNA-binding</keyword>
<dbReference type="SUPFAM" id="SSF51182">
    <property type="entry name" value="RmlC-like cupins"/>
    <property type="match status" value="1"/>
</dbReference>
<dbReference type="InterPro" id="IPR018062">
    <property type="entry name" value="HTH_AraC-typ_CS"/>
</dbReference>
<dbReference type="Gene3D" id="1.10.10.60">
    <property type="entry name" value="Homeodomain-like"/>
    <property type="match status" value="2"/>
</dbReference>
<keyword evidence="3" id="KW-0804">Transcription</keyword>
<reference evidence="5" key="1">
    <citation type="journal article" date="2020" name="J. ISSAAS">
        <title>Lactobacilli and other gastrointestinal microbiota of Peromyscus leucopus, reservoir host for agents of Lyme disease and other zoonoses in North America.</title>
        <authorList>
            <person name="Milovic A."/>
            <person name="Bassam K."/>
            <person name="Shao H."/>
            <person name="Chatzistamou I."/>
            <person name="Tufts D.M."/>
            <person name="Diuk-Wasser M."/>
            <person name="Barbour A.G."/>
        </authorList>
    </citation>
    <scope>NUCLEOTIDE SEQUENCE</scope>
    <source>
        <strain evidence="5">LL70</strain>
    </source>
</reference>
<proteinExistence type="predicted"/>
<dbReference type="PRINTS" id="PR00032">
    <property type="entry name" value="HTHARAC"/>
</dbReference>
<sequence length="298" mass="33596">MIKRPIRNQIVEHLSRLGEVSEHNISRKDDTTARTYHYHNTVEVILIKSGWAEGLIGEITGRLQQGTVAVLGSDVPHCVLRTSDDCSCILVHIPTELLIWDEDRFPELAHGTTFIRNSKSGMIYKDAELARKTARLVARTAAADGFMRISLLMQLLHLLSTTPPTSTVLAEHHRPNGVKAEETAIDKAYRYLYAHYREQLTLSELASFAGLNSSALCRSFKKASGGTIGQYLSRLRIEYACNLLLTTNTDVARIAYKSGYNSYSHFCAQFKKHMKMSPTEYRQGADTRHDKAYFTKKT</sequence>
<feature type="domain" description="HTH araC/xylS-type" evidence="4">
    <location>
        <begin position="186"/>
        <end position="284"/>
    </location>
</feature>
<dbReference type="InterPro" id="IPR020449">
    <property type="entry name" value="Tscrpt_reg_AraC-type_HTH"/>
</dbReference>
<evidence type="ECO:0000256" key="1">
    <source>
        <dbReference type="ARBA" id="ARBA00023015"/>
    </source>
</evidence>
<dbReference type="EMBL" id="MN990733">
    <property type="protein sequence ID" value="QIM10207.1"/>
    <property type="molecule type" value="Genomic_DNA"/>
</dbReference>
<dbReference type="PROSITE" id="PS00041">
    <property type="entry name" value="HTH_ARAC_FAMILY_1"/>
    <property type="match status" value="1"/>
</dbReference>
<dbReference type="PANTHER" id="PTHR43280:SF27">
    <property type="entry name" value="TRANSCRIPTIONAL REGULATOR MTLR"/>
    <property type="match status" value="1"/>
</dbReference>
<accession>A0A6G8F1T6</accession>
<dbReference type="SMART" id="SM00342">
    <property type="entry name" value="HTH_ARAC"/>
    <property type="match status" value="1"/>
</dbReference>
<organism evidence="5">
    <name type="scientific">uncultured Prevotella sp</name>
    <dbReference type="NCBI Taxonomy" id="159272"/>
    <lineage>
        <taxon>Bacteria</taxon>
        <taxon>Pseudomonadati</taxon>
        <taxon>Bacteroidota</taxon>
        <taxon>Bacteroidia</taxon>
        <taxon>Bacteroidales</taxon>
        <taxon>Prevotellaceae</taxon>
        <taxon>Prevotella</taxon>
        <taxon>environmental samples</taxon>
    </lineage>
</organism>
<evidence type="ECO:0000259" key="4">
    <source>
        <dbReference type="PROSITE" id="PS01124"/>
    </source>
</evidence>
<name>A0A6G8F1T6_9BACT</name>
<evidence type="ECO:0000313" key="5">
    <source>
        <dbReference type="EMBL" id="QIM10207.1"/>
    </source>
</evidence>
<evidence type="ECO:0000256" key="3">
    <source>
        <dbReference type="ARBA" id="ARBA00023163"/>
    </source>
</evidence>
<keyword evidence="1" id="KW-0805">Transcription regulation</keyword>
<gene>
    <name evidence="5" type="ORF">Prevot485_3060</name>
</gene>
<dbReference type="InterPro" id="IPR014710">
    <property type="entry name" value="RmlC-like_jellyroll"/>
</dbReference>
<dbReference type="Gene3D" id="2.60.120.10">
    <property type="entry name" value="Jelly Rolls"/>
    <property type="match status" value="1"/>
</dbReference>
<dbReference type="InterPro" id="IPR009057">
    <property type="entry name" value="Homeodomain-like_sf"/>
</dbReference>
<dbReference type="GO" id="GO:0043565">
    <property type="term" value="F:sequence-specific DNA binding"/>
    <property type="evidence" value="ECO:0007669"/>
    <property type="project" value="InterPro"/>
</dbReference>
<dbReference type="PANTHER" id="PTHR43280">
    <property type="entry name" value="ARAC-FAMILY TRANSCRIPTIONAL REGULATOR"/>
    <property type="match status" value="1"/>
</dbReference>
<protein>
    <submittedName>
        <fullName evidence="5">AraC family transcriptional regulator</fullName>
    </submittedName>
</protein>
<dbReference type="InterPro" id="IPR018060">
    <property type="entry name" value="HTH_AraC"/>
</dbReference>
<dbReference type="GO" id="GO:0003700">
    <property type="term" value="F:DNA-binding transcription factor activity"/>
    <property type="evidence" value="ECO:0007669"/>
    <property type="project" value="InterPro"/>
</dbReference>
<dbReference type="InterPro" id="IPR011051">
    <property type="entry name" value="RmlC_Cupin_sf"/>
</dbReference>
<dbReference type="PROSITE" id="PS01124">
    <property type="entry name" value="HTH_ARAC_FAMILY_2"/>
    <property type="match status" value="1"/>
</dbReference>
<evidence type="ECO:0000256" key="2">
    <source>
        <dbReference type="ARBA" id="ARBA00023125"/>
    </source>
</evidence>